<accession>A0AC35TGB7</accession>
<protein>
    <submittedName>
        <fullName evidence="2">NTR domain-containing protein</fullName>
    </submittedName>
</protein>
<reference evidence="2" key="1">
    <citation type="submission" date="2016-11" db="UniProtKB">
        <authorList>
            <consortium name="WormBaseParasite"/>
        </authorList>
    </citation>
    <scope>IDENTIFICATION</scope>
    <source>
        <strain evidence="2">KR3021</strain>
    </source>
</reference>
<evidence type="ECO:0000313" key="2">
    <source>
        <dbReference type="WBParaSite" id="RSKR_0000027200.1"/>
    </source>
</evidence>
<sequence length="191" mass="21047">MAIQRVLLLFVVFFTIHQSTQIQTIPASRVVRITLTYPSANIPAIPHTEKWQTTMRKSILASLKFINKHWNICGTESSSISQKPSGGDCGKLYVTGETINQKVYRINGTFTAEADPVKNVKVDATSSLQSVIQIGLKGGIFQYTNSLKALGKPSMDLTLEQDYFCFPGTQKITDKTCKIISRGDASPFVGL</sequence>
<organism evidence="1 2">
    <name type="scientific">Rhabditophanes sp. KR3021</name>
    <dbReference type="NCBI Taxonomy" id="114890"/>
    <lineage>
        <taxon>Eukaryota</taxon>
        <taxon>Metazoa</taxon>
        <taxon>Ecdysozoa</taxon>
        <taxon>Nematoda</taxon>
        <taxon>Chromadorea</taxon>
        <taxon>Rhabditida</taxon>
        <taxon>Tylenchina</taxon>
        <taxon>Panagrolaimomorpha</taxon>
        <taxon>Strongyloidoidea</taxon>
        <taxon>Alloionematidae</taxon>
        <taxon>Rhabditophanes</taxon>
    </lineage>
</organism>
<proteinExistence type="predicted"/>
<name>A0AC35TGB7_9BILA</name>
<dbReference type="Proteomes" id="UP000095286">
    <property type="component" value="Unplaced"/>
</dbReference>
<dbReference type="WBParaSite" id="RSKR_0000027200.1">
    <property type="protein sequence ID" value="RSKR_0000027200.1"/>
    <property type="gene ID" value="RSKR_0000027200"/>
</dbReference>
<evidence type="ECO:0000313" key="1">
    <source>
        <dbReference type="Proteomes" id="UP000095286"/>
    </source>
</evidence>